<feature type="compositionally biased region" description="Gly residues" evidence="8">
    <location>
        <begin position="347"/>
        <end position="364"/>
    </location>
</feature>
<organism evidence="11 12">
    <name type="scientific">Actinomadura rudentiformis</name>
    <dbReference type="NCBI Taxonomy" id="359158"/>
    <lineage>
        <taxon>Bacteria</taxon>
        <taxon>Bacillati</taxon>
        <taxon>Actinomycetota</taxon>
        <taxon>Actinomycetes</taxon>
        <taxon>Streptosporangiales</taxon>
        <taxon>Thermomonosporaceae</taxon>
        <taxon>Actinomadura</taxon>
    </lineage>
</organism>
<accession>A0A6H9YT27</accession>
<feature type="region of interest" description="Disordered" evidence="8">
    <location>
        <begin position="331"/>
        <end position="367"/>
    </location>
</feature>
<dbReference type="Proteomes" id="UP000468735">
    <property type="component" value="Unassembled WGS sequence"/>
</dbReference>
<feature type="binding site" evidence="7">
    <location>
        <position position="35"/>
    </location>
    <ligand>
        <name>ATP</name>
        <dbReference type="ChEBI" id="CHEBI:30616"/>
    </ligand>
</feature>
<dbReference type="EC" id="2.7.11.1" evidence="1"/>
<evidence type="ECO:0000259" key="10">
    <source>
        <dbReference type="PROSITE" id="PS50011"/>
    </source>
</evidence>
<comment type="caution">
    <text evidence="11">The sequence shown here is derived from an EMBL/GenBank/DDBJ whole genome shotgun (WGS) entry which is preliminary data.</text>
</comment>
<evidence type="ECO:0000256" key="1">
    <source>
        <dbReference type="ARBA" id="ARBA00012513"/>
    </source>
</evidence>
<dbReference type="OrthoDB" id="9762169at2"/>
<dbReference type="GO" id="GO:0004674">
    <property type="term" value="F:protein serine/threonine kinase activity"/>
    <property type="evidence" value="ECO:0007669"/>
    <property type="project" value="UniProtKB-KW"/>
</dbReference>
<keyword evidence="2 11" id="KW-0723">Serine/threonine-protein kinase</keyword>
<evidence type="ECO:0000256" key="8">
    <source>
        <dbReference type="SAM" id="MobiDB-lite"/>
    </source>
</evidence>
<dbReference type="InterPro" id="IPR000719">
    <property type="entry name" value="Prot_kinase_dom"/>
</dbReference>
<feature type="domain" description="Protein kinase" evidence="10">
    <location>
        <begin position="6"/>
        <end position="263"/>
    </location>
</feature>
<dbReference type="AlphaFoldDB" id="A0A6H9YT27"/>
<dbReference type="GO" id="GO:0005524">
    <property type="term" value="F:ATP binding"/>
    <property type="evidence" value="ECO:0007669"/>
    <property type="project" value="UniProtKB-UniRule"/>
</dbReference>
<evidence type="ECO:0000256" key="2">
    <source>
        <dbReference type="ARBA" id="ARBA00022527"/>
    </source>
</evidence>
<evidence type="ECO:0000256" key="9">
    <source>
        <dbReference type="SAM" id="Phobius"/>
    </source>
</evidence>
<reference evidence="11 12" key="1">
    <citation type="submission" date="2019-09" db="EMBL/GenBank/DDBJ databases">
        <title>Actinomadura physcomitrii sp. nov., a novel actinomycete isolated from moss [Physcomitrium sphaericum (Ludw) Fuernr].</title>
        <authorList>
            <person name="Zhuang X."/>
            <person name="Liu C."/>
        </authorList>
    </citation>
    <scope>NUCLEOTIDE SEQUENCE [LARGE SCALE GENOMIC DNA]</scope>
    <source>
        <strain evidence="11 12">HMC1</strain>
    </source>
</reference>
<evidence type="ECO:0000256" key="6">
    <source>
        <dbReference type="ARBA" id="ARBA00022840"/>
    </source>
</evidence>
<keyword evidence="4 7" id="KW-0547">Nucleotide-binding</keyword>
<dbReference type="InterPro" id="IPR017441">
    <property type="entry name" value="Protein_kinase_ATP_BS"/>
</dbReference>
<keyword evidence="12" id="KW-1185">Reference proteome</keyword>
<dbReference type="CDD" id="cd14014">
    <property type="entry name" value="STKc_PknB_like"/>
    <property type="match status" value="1"/>
</dbReference>
<keyword evidence="5 11" id="KW-0418">Kinase</keyword>
<evidence type="ECO:0000256" key="7">
    <source>
        <dbReference type="PROSITE-ProRule" id="PRU10141"/>
    </source>
</evidence>
<dbReference type="PANTHER" id="PTHR43289:SF6">
    <property type="entry name" value="SERINE_THREONINE-PROTEIN KINASE NEKL-3"/>
    <property type="match status" value="1"/>
</dbReference>
<dbReference type="PROSITE" id="PS00107">
    <property type="entry name" value="PROTEIN_KINASE_ATP"/>
    <property type="match status" value="1"/>
</dbReference>
<keyword evidence="9" id="KW-0472">Membrane</keyword>
<evidence type="ECO:0000256" key="3">
    <source>
        <dbReference type="ARBA" id="ARBA00022679"/>
    </source>
</evidence>
<evidence type="ECO:0000256" key="5">
    <source>
        <dbReference type="ARBA" id="ARBA00022777"/>
    </source>
</evidence>
<dbReference type="RefSeq" id="WP_151558149.1">
    <property type="nucleotide sequence ID" value="NZ_WBMT01000002.1"/>
</dbReference>
<dbReference type="EMBL" id="WBMT01000002">
    <property type="protein sequence ID" value="KAB2351424.1"/>
    <property type="molecule type" value="Genomic_DNA"/>
</dbReference>
<evidence type="ECO:0000313" key="11">
    <source>
        <dbReference type="EMBL" id="KAB2351424.1"/>
    </source>
</evidence>
<keyword evidence="9" id="KW-1133">Transmembrane helix</keyword>
<dbReference type="Gene3D" id="3.30.200.20">
    <property type="entry name" value="Phosphorylase Kinase, domain 1"/>
    <property type="match status" value="1"/>
</dbReference>
<dbReference type="Pfam" id="PF00069">
    <property type="entry name" value="Pkinase"/>
    <property type="match status" value="1"/>
</dbReference>
<evidence type="ECO:0000256" key="4">
    <source>
        <dbReference type="ARBA" id="ARBA00022741"/>
    </source>
</evidence>
<keyword evidence="9" id="KW-0812">Transmembrane</keyword>
<dbReference type="SMART" id="SM00220">
    <property type="entry name" value="S_TKc"/>
    <property type="match status" value="1"/>
</dbReference>
<dbReference type="SUPFAM" id="SSF56112">
    <property type="entry name" value="Protein kinase-like (PK-like)"/>
    <property type="match status" value="1"/>
</dbReference>
<name>A0A6H9YT27_9ACTN</name>
<protein>
    <recommendedName>
        <fullName evidence="1">non-specific serine/threonine protein kinase</fullName>
        <ecNumber evidence="1">2.7.11.1</ecNumber>
    </recommendedName>
</protein>
<keyword evidence="6 7" id="KW-0067">ATP-binding</keyword>
<keyword evidence="3" id="KW-0808">Transferase</keyword>
<sequence>MNIPGYELVETLGAGGFGTVYRARQLSVQREVALKVDSRPLASERDRRRFMREVTAAGRLSGHPHVVAVYDAGVLPDGRPYMVLELCPGGSLNDRLQERGPFQPAEVRDIGVNIADALAAAHAAGVLHRDVKPANILVDQYGNPGLADFGLASMPTPGMESSATREALTPAYAPPEAFRLDEPSPAGDVYSLAASLYALLSGRPPHFPPDRQLSIAALMAAQQQPVPDLPGVPTALTAVLRQAMAFDRNVRTPTADAFRDALAAVDMQSQTPLRTMPAPPVPIDGHTTEPAIQPAPAGQSRGLSQGLILGAAALVGAGILGAGALVAFAPDSDSRTGSDPSKTGAVQQGGGKDGGAAPGKGTGSGNANAAAAADKKLYGVETVTANCPAALVPGARARCTRTAECWGGGIWVNGWILSMSRFDCKEPHGRQVFAIALMPPDGETGDRDLLARNPTVRKVCSKNILRRSLQGRAAKYRSWKWDVRVIPPSQSRFEKGDRVYRCAGEVPYGKKLIGGVFRPR</sequence>
<feature type="transmembrane region" description="Helical" evidence="9">
    <location>
        <begin position="307"/>
        <end position="328"/>
    </location>
</feature>
<dbReference type="InterPro" id="IPR011009">
    <property type="entry name" value="Kinase-like_dom_sf"/>
</dbReference>
<evidence type="ECO:0000313" key="12">
    <source>
        <dbReference type="Proteomes" id="UP000468735"/>
    </source>
</evidence>
<dbReference type="PROSITE" id="PS50011">
    <property type="entry name" value="PROTEIN_KINASE_DOM"/>
    <property type="match status" value="1"/>
</dbReference>
<dbReference type="PROSITE" id="PS00108">
    <property type="entry name" value="PROTEIN_KINASE_ST"/>
    <property type="match status" value="1"/>
</dbReference>
<dbReference type="PANTHER" id="PTHR43289">
    <property type="entry name" value="MITOGEN-ACTIVATED PROTEIN KINASE KINASE KINASE 20-RELATED"/>
    <property type="match status" value="1"/>
</dbReference>
<dbReference type="InterPro" id="IPR008271">
    <property type="entry name" value="Ser/Thr_kinase_AS"/>
</dbReference>
<dbReference type="Gene3D" id="1.10.510.10">
    <property type="entry name" value="Transferase(Phosphotransferase) domain 1"/>
    <property type="match status" value="1"/>
</dbReference>
<gene>
    <name evidence="11" type="ORF">F8566_04005</name>
</gene>
<proteinExistence type="predicted"/>